<name>A0A0C5VWW0_9GAMM</name>
<protein>
    <submittedName>
        <fullName evidence="1">Uncharacterized protein</fullName>
    </submittedName>
</protein>
<dbReference type="STRING" id="1445510.YC6258_05735"/>
<dbReference type="AlphaFoldDB" id="A0A0C5VWW0"/>
<dbReference type="RefSeq" id="WP_044619418.1">
    <property type="nucleotide sequence ID" value="NZ_CP007142.1"/>
</dbReference>
<evidence type="ECO:0000313" key="2">
    <source>
        <dbReference type="Proteomes" id="UP000032266"/>
    </source>
</evidence>
<proteinExistence type="predicted"/>
<dbReference type="HOGENOM" id="CLU_753904_0_0_6"/>
<accession>A0A0C5VWW0</accession>
<dbReference type="OrthoDB" id="6860803at2"/>
<sequence>MHQGQESTEKYRIVVESIGHASPASAAAVAKGLGISAAEVIRCLYRAPAVLVDAIEHHIALQLVNLLSSIGYQVKLEQQSSPLPACSELFEMAVYLTDANQFINASRKLAEFIGTSEQEAGKLLLTPPGTVLGSVSQATVLAFKTQMEGTVDVIYQPQQQGLFSLFLGDCPAVVTQRLHHDLQTRGIRTINQHGLIATDIPHDQLLEIWQRHRANAQLRIVNQAFLRYDLTLTDPRDQRSGLALNQTQKQLITRLTDIPDDFLDTVLSATPVALLESVPHADMIDCLQQFNEANIAIQADLITFQMLQLNIIKAPMLKRVNELLASFDIPPVNGPLPQHIATPLPEIQARVIQNAMDQLGIVSELNR</sequence>
<dbReference type="Proteomes" id="UP000032266">
    <property type="component" value="Chromosome"/>
</dbReference>
<evidence type="ECO:0000313" key="1">
    <source>
        <dbReference type="EMBL" id="AJQ97763.1"/>
    </source>
</evidence>
<keyword evidence="2" id="KW-1185">Reference proteome</keyword>
<dbReference type="EMBL" id="CP007142">
    <property type="protein sequence ID" value="AJQ97763.1"/>
    <property type="molecule type" value="Genomic_DNA"/>
</dbReference>
<organism evidence="1 2">
    <name type="scientific">Gynuella sunshinyii YC6258</name>
    <dbReference type="NCBI Taxonomy" id="1445510"/>
    <lineage>
        <taxon>Bacteria</taxon>
        <taxon>Pseudomonadati</taxon>
        <taxon>Pseudomonadota</taxon>
        <taxon>Gammaproteobacteria</taxon>
        <taxon>Oceanospirillales</taxon>
        <taxon>Saccharospirillaceae</taxon>
        <taxon>Gynuella</taxon>
    </lineage>
</organism>
<gene>
    <name evidence="1" type="ORF">YC6258_05735</name>
</gene>
<reference evidence="1 2" key="1">
    <citation type="submission" date="2014-01" db="EMBL/GenBank/DDBJ databases">
        <title>Full genme sequencing of cellulolytic bacterium Gynuella sunshinyii YC6258T gen. nov., sp. nov.</title>
        <authorList>
            <person name="Khan H."/>
            <person name="Chung E.J."/>
            <person name="Chung Y.R."/>
        </authorList>
    </citation>
    <scope>NUCLEOTIDE SEQUENCE [LARGE SCALE GENOMIC DNA]</scope>
    <source>
        <strain evidence="1 2">YC6258</strain>
    </source>
</reference>
<dbReference type="KEGG" id="gsn:YC6258_05735"/>